<dbReference type="RefSeq" id="WP_085492866.1">
    <property type="nucleotide sequence ID" value="NZ_FXAZ01000001.1"/>
</dbReference>
<dbReference type="OrthoDB" id="2678901at2"/>
<dbReference type="AlphaFoldDB" id="A0A1X7IND4"/>
<keyword evidence="9" id="KW-0472">Membrane</keyword>
<name>A0A1X7IND4_9BACL</name>
<dbReference type="GO" id="GO:0005886">
    <property type="term" value="C:plasma membrane"/>
    <property type="evidence" value="ECO:0007669"/>
    <property type="project" value="UniProtKB-SubCell"/>
</dbReference>
<accession>A0A1X7IND4</accession>
<dbReference type="NCBIfam" id="TIGR02473">
    <property type="entry name" value="flagell_FliJ"/>
    <property type="match status" value="1"/>
</dbReference>
<dbReference type="GO" id="GO:0071973">
    <property type="term" value="P:bacterial-type flagellum-dependent cell motility"/>
    <property type="evidence" value="ECO:0007669"/>
    <property type="project" value="InterPro"/>
</dbReference>
<evidence type="ECO:0000256" key="7">
    <source>
        <dbReference type="ARBA" id="ARBA00022795"/>
    </source>
</evidence>
<proteinExistence type="inferred from homology"/>
<evidence type="ECO:0000256" key="3">
    <source>
        <dbReference type="ARBA" id="ARBA00020392"/>
    </source>
</evidence>
<evidence type="ECO:0000256" key="4">
    <source>
        <dbReference type="ARBA" id="ARBA00022448"/>
    </source>
</evidence>
<keyword evidence="10" id="KW-1006">Bacterial flagellum protein export</keyword>
<dbReference type="GO" id="GO:0015031">
    <property type="term" value="P:protein transport"/>
    <property type="evidence" value="ECO:0007669"/>
    <property type="project" value="UniProtKB-KW"/>
</dbReference>
<keyword evidence="8" id="KW-0653">Protein transport</keyword>
<comment type="similarity">
    <text evidence="2">Belongs to the FliJ family.</text>
</comment>
<dbReference type="GO" id="GO:0009288">
    <property type="term" value="C:bacterial-type flagellum"/>
    <property type="evidence" value="ECO:0007669"/>
    <property type="project" value="InterPro"/>
</dbReference>
<dbReference type="InterPro" id="IPR012823">
    <property type="entry name" value="Flagell_FliJ"/>
</dbReference>
<dbReference type="Gene3D" id="1.10.287.1700">
    <property type="match status" value="1"/>
</dbReference>
<dbReference type="GO" id="GO:0006935">
    <property type="term" value="P:chemotaxis"/>
    <property type="evidence" value="ECO:0007669"/>
    <property type="project" value="UniProtKB-KW"/>
</dbReference>
<evidence type="ECO:0000256" key="1">
    <source>
        <dbReference type="ARBA" id="ARBA00004413"/>
    </source>
</evidence>
<keyword evidence="12" id="KW-1185">Reference proteome</keyword>
<dbReference type="GO" id="GO:0044781">
    <property type="term" value="P:bacterial-type flagellum organization"/>
    <property type="evidence" value="ECO:0007669"/>
    <property type="project" value="UniProtKB-KW"/>
</dbReference>
<gene>
    <name evidence="11" type="ORF">SAMN06295960_0618</name>
</gene>
<protein>
    <recommendedName>
        <fullName evidence="3">Flagellar FliJ protein</fullName>
    </recommendedName>
</protein>
<keyword evidence="4" id="KW-0813">Transport</keyword>
<dbReference type="Proteomes" id="UP000193834">
    <property type="component" value="Unassembled WGS sequence"/>
</dbReference>
<organism evidence="11 12">
    <name type="scientific">Paenibacillus aquistagni</name>
    <dbReference type="NCBI Taxonomy" id="1852522"/>
    <lineage>
        <taxon>Bacteria</taxon>
        <taxon>Bacillati</taxon>
        <taxon>Bacillota</taxon>
        <taxon>Bacilli</taxon>
        <taxon>Bacillales</taxon>
        <taxon>Paenibacillaceae</taxon>
        <taxon>Paenibacillus</taxon>
    </lineage>
</organism>
<dbReference type="EMBL" id="FXAZ01000001">
    <property type="protein sequence ID" value="SMG16212.1"/>
    <property type="molecule type" value="Genomic_DNA"/>
</dbReference>
<evidence type="ECO:0000313" key="11">
    <source>
        <dbReference type="EMBL" id="SMG16212.1"/>
    </source>
</evidence>
<evidence type="ECO:0000256" key="6">
    <source>
        <dbReference type="ARBA" id="ARBA00022500"/>
    </source>
</evidence>
<keyword evidence="11" id="KW-0282">Flagellum</keyword>
<evidence type="ECO:0000256" key="5">
    <source>
        <dbReference type="ARBA" id="ARBA00022475"/>
    </source>
</evidence>
<evidence type="ECO:0000256" key="8">
    <source>
        <dbReference type="ARBA" id="ARBA00022927"/>
    </source>
</evidence>
<sequence length="148" mass="17450">MRGFHYSFQKILDLKTNTKKQSEWVLSQAIGHLQTEEQRLSSIREERKQFTDKLQELCSSCAPVQALVSIQEYIAHLDQQLLYANERVRHAEADVQEKQTALQERVTDEKLWLKSREKAKNAFQQEVLRAEQIEMDEMATVRYHMAAR</sequence>
<dbReference type="Pfam" id="PF02050">
    <property type="entry name" value="FliJ"/>
    <property type="match status" value="1"/>
</dbReference>
<keyword evidence="7" id="KW-1005">Bacterial flagellum biogenesis</keyword>
<dbReference type="STRING" id="1852522.SAMN06295960_0618"/>
<evidence type="ECO:0000256" key="2">
    <source>
        <dbReference type="ARBA" id="ARBA00010004"/>
    </source>
</evidence>
<reference evidence="11 12" key="1">
    <citation type="submission" date="2017-04" db="EMBL/GenBank/DDBJ databases">
        <authorList>
            <person name="Afonso C.L."/>
            <person name="Miller P.J."/>
            <person name="Scott M.A."/>
            <person name="Spackman E."/>
            <person name="Goraichik I."/>
            <person name="Dimitrov K.M."/>
            <person name="Suarez D.L."/>
            <person name="Swayne D.E."/>
        </authorList>
    </citation>
    <scope>NUCLEOTIDE SEQUENCE [LARGE SCALE GENOMIC DNA]</scope>
    <source>
        <strain evidence="11 12">11</strain>
    </source>
</reference>
<evidence type="ECO:0000256" key="9">
    <source>
        <dbReference type="ARBA" id="ARBA00023136"/>
    </source>
</evidence>
<keyword evidence="11" id="KW-0966">Cell projection</keyword>
<keyword evidence="11" id="KW-0969">Cilium</keyword>
<dbReference type="InterPro" id="IPR053716">
    <property type="entry name" value="Flag_assembly_chemotaxis_eff"/>
</dbReference>
<keyword evidence="5" id="KW-1003">Cell membrane</keyword>
<evidence type="ECO:0000256" key="10">
    <source>
        <dbReference type="ARBA" id="ARBA00023225"/>
    </source>
</evidence>
<comment type="subcellular location">
    <subcellularLocation>
        <location evidence="1">Cell membrane</location>
        <topology evidence="1">Peripheral membrane protein</topology>
        <orientation evidence="1">Cytoplasmic side</orientation>
    </subcellularLocation>
</comment>
<evidence type="ECO:0000313" key="12">
    <source>
        <dbReference type="Proteomes" id="UP000193834"/>
    </source>
</evidence>
<keyword evidence="6" id="KW-0145">Chemotaxis</keyword>